<reference evidence="2" key="1">
    <citation type="submission" date="2020-02" db="EMBL/GenBank/DDBJ databases">
        <authorList>
            <person name="Meier V. D."/>
        </authorList>
    </citation>
    <scope>NUCLEOTIDE SEQUENCE</scope>
    <source>
        <strain evidence="2">AVDCRST_MAG85</strain>
    </source>
</reference>
<dbReference type="PANTHER" id="PTHR30005:SF13">
    <property type="entry name" value="EXOPOLYPHOSPHATASE 2"/>
    <property type="match status" value="1"/>
</dbReference>
<dbReference type="EC" id="3.6.1.11" evidence="2"/>
<dbReference type="SUPFAM" id="SSF53067">
    <property type="entry name" value="Actin-like ATPase domain"/>
    <property type="match status" value="1"/>
</dbReference>
<dbReference type="InterPro" id="IPR050273">
    <property type="entry name" value="GppA/Ppx_hydrolase"/>
</dbReference>
<evidence type="ECO:0000313" key="2">
    <source>
        <dbReference type="EMBL" id="CAA9478697.1"/>
    </source>
</evidence>
<sequence>MRVAVVDIGTNSTRLLVADVVDGTVATELARESIVTRLGQGVDATWRLADEAMDRVFDVLAKYREHIDQLGVERHVAVLTSAVRDSANGEEFRATVKERFDLDARVLEGTEEAALTFLGATSERA</sequence>
<protein>
    <submittedName>
        <fullName evidence="2">Exopolyphosphatase</fullName>
        <ecNumber evidence="2">3.6.1.11</ecNumber>
    </submittedName>
</protein>
<dbReference type="PANTHER" id="PTHR30005">
    <property type="entry name" value="EXOPOLYPHOSPHATASE"/>
    <property type="match status" value="1"/>
</dbReference>
<proteinExistence type="predicted"/>
<organism evidence="2">
    <name type="scientific">uncultured Solirubrobacteraceae bacterium</name>
    <dbReference type="NCBI Taxonomy" id="1162706"/>
    <lineage>
        <taxon>Bacteria</taxon>
        <taxon>Bacillati</taxon>
        <taxon>Actinomycetota</taxon>
        <taxon>Thermoleophilia</taxon>
        <taxon>Solirubrobacterales</taxon>
        <taxon>Solirubrobacteraceae</taxon>
        <taxon>environmental samples</taxon>
    </lineage>
</organism>
<dbReference type="Pfam" id="PF02541">
    <property type="entry name" value="Ppx-GppA"/>
    <property type="match status" value="1"/>
</dbReference>
<dbReference type="AlphaFoldDB" id="A0A6J4RQS6"/>
<dbReference type="Gene3D" id="3.30.420.40">
    <property type="match status" value="1"/>
</dbReference>
<name>A0A6J4RQS6_9ACTN</name>
<gene>
    <name evidence="2" type="ORF">AVDCRST_MAG85-522</name>
</gene>
<evidence type="ECO:0000259" key="1">
    <source>
        <dbReference type="Pfam" id="PF02541"/>
    </source>
</evidence>
<accession>A0A6J4RQS6</accession>
<dbReference type="InterPro" id="IPR003695">
    <property type="entry name" value="Ppx_GppA_N"/>
</dbReference>
<dbReference type="EMBL" id="CADCVT010000055">
    <property type="protein sequence ID" value="CAA9478697.1"/>
    <property type="molecule type" value="Genomic_DNA"/>
</dbReference>
<keyword evidence="2" id="KW-0378">Hydrolase</keyword>
<feature type="domain" description="Ppx/GppA phosphatase N-terminal" evidence="1">
    <location>
        <begin position="17"/>
        <end position="122"/>
    </location>
</feature>
<dbReference type="InterPro" id="IPR043129">
    <property type="entry name" value="ATPase_NBD"/>
</dbReference>
<dbReference type="GO" id="GO:0004309">
    <property type="term" value="F:exopolyphosphatase activity"/>
    <property type="evidence" value="ECO:0007669"/>
    <property type="project" value="UniProtKB-EC"/>
</dbReference>
<feature type="non-terminal residue" evidence="2">
    <location>
        <position position="125"/>
    </location>
</feature>